<dbReference type="EMBL" id="CP144102">
    <property type="protein sequence ID" value="WWC88947.1"/>
    <property type="molecule type" value="Genomic_DNA"/>
</dbReference>
<dbReference type="CDD" id="cd22191">
    <property type="entry name" value="DPBB_RlpA_EXP_N-like"/>
    <property type="match status" value="1"/>
</dbReference>
<sequence length="287" mass="29031">MFVLDIAAAMALLQIANAAKATLYYDGAGLCGKEGDVDQGVTHEFYVGQMTNYGACGYSAEQMGDNRFVAFDASLMGPNPAAYCGKEIQVYKADGTLFKFSEGPLFIGDACPGCSGGSGIDISSQALTEINGGNCKTNPEVTYKVLDNFAGPKYSNIPGDVGDWKGLPGGSGAGGGETAANSSSAAGSGAESSISVVPDSSSPATVPPVAPAASTPVVPANNPIAVAPSSTLPADPTKPAADIAPSPSLDANGLPSVNALFAEKSVDDSKAGGDYCKRRKRRLDNDN</sequence>
<dbReference type="SUPFAM" id="SSF50685">
    <property type="entry name" value="Barwin-like endoglucanases"/>
    <property type="match status" value="1"/>
</dbReference>
<dbReference type="Proteomes" id="UP001355207">
    <property type="component" value="Chromosome 5"/>
</dbReference>
<keyword evidence="4" id="KW-1185">Reference proteome</keyword>
<dbReference type="InterPro" id="IPR036908">
    <property type="entry name" value="RlpA-like_sf"/>
</dbReference>
<keyword evidence="2" id="KW-0732">Signal</keyword>
<gene>
    <name evidence="3" type="ORF">L201_003862</name>
</gene>
<dbReference type="GeneID" id="91094532"/>
<feature type="region of interest" description="Disordered" evidence="1">
    <location>
        <begin position="165"/>
        <end position="254"/>
    </location>
</feature>
<dbReference type="AlphaFoldDB" id="A0AAX4JWG2"/>
<accession>A0AAX4JWG2</accession>
<dbReference type="RefSeq" id="XP_066075710.1">
    <property type="nucleotide sequence ID" value="XM_066219613.1"/>
</dbReference>
<feature type="chain" id="PRO_5043769233" description="Barwin domain-containing protein" evidence="2">
    <location>
        <begin position="19"/>
        <end position="287"/>
    </location>
</feature>
<evidence type="ECO:0008006" key="5">
    <source>
        <dbReference type="Google" id="ProtNLM"/>
    </source>
</evidence>
<name>A0AAX4JWG2_9TREE</name>
<feature type="signal peptide" evidence="2">
    <location>
        <begin position="1"/>
        <end position="18"/>
    </location>
</feature>
<feature type="compositionally biased region" description="Low complexity" evidence="1">
    <location>
        <begin position="211"/>
        <end position="220"/>
    </location>
</feature>
<feature type="compositionally biased region" description="Gly residues" evidence="1">
    <location>
        <begin position="167"/>
        <end position="177"/>
    </location>
</feature>
<proteinExistence type="predicted"/>
<protein>
    <recommendedName>
        <fullName evidence="5">Barwin domain-containing protein</fullName>
    </recommendedName>
</protein>
<evidence type="ECO:0000256" key="2">
    <source>
        <dbReference type="SAM" id="SignalP"/>
    </source>
</evidence>
<evidence type="ECO:0000313" key="3">
    <source>
        <dbReference type="EMBL" id="WWC88947.1"/>
    </source>
</evidence>
<reference evidence="3 4" key="1">
    <citation type="submission" date="2024-01" db="EMBL/GenBank/DDBJ databases">
        <title>Comparative genomics of Cryptococcus and Kwoniella reveals pathogenesis evolution and contrasting modes of karyotype evolution via chromosome fusion or intercentromeric recombination.</title>
        <authorList>
            <person name="Coelho M.A."/>
            <person name="David-Palma M."/>
            <person name="Shea T."/>
            <person name="Bowers K."/>
            <person name="McGinley-Smith S."/>
            <person name="Mohammad A.W."/>
            <person name="Gnirke A."/>
            <person name="Yurkov A.M."/>
            <person name="Nowrousian M."/>
            <person name="Sun S."/>
            <person name="Cuomo C.A."/>
            <person name="Heitman J."/>
        </authorList>
    </citation>
    <scope>NUCLEOTIDE SEQUENCE [LARGE SCALE GENOMIC DNA]</scope>
    <source>
        <strain evidence="3 4">CBS 6074</strain>
    </source>
</reference>
<evidence type="ECO:0000256" key="1">
    <source>
        <dbReference type="SAM" id="MobiDB-lite"/>
    </source>
</evidence>
<evidence type="ECO:0000313" key="4">
    <source>
        <dbReference type="Proteomes" id="UP001355207"/>
    </source>
</evidence>
<dbReference type="Gene3D" id="2.40.40.10">
    <property type="entry name" value="RlpA-like domain"/>
    <property type="match status" value="1"/>
</dbReference>
<feature type="compositionally biased region" description="Low complexity" evidence="1">
    <location>
        <begin position="178"/>
        <end position="204"/>
    </location>
</feature>
<organism evidence="3 4">
    <name type="scientific">Kwoniella dendrophila CBS 6074</name>
    <dbReference type="NCBI Taxonomy" id="1295534"/>
    <lineage>
        <taxon>Eukaryota</taxon>
        <taxon>Fungi</taxon>
        <taxon>Dikarya</taxon>
        <taxon>Basidiomycota</taxon>
        <taxon>Agaricomycotina</taxon>
        <taxon>Tremellomycetes</taxon>
        <taxon>Tremellales</taxon>
        <taxon>Cryptococcaceae</taxon>
        <taxon>Kwoniella</taxon>
    </lineage>
</organism>